<gene>
    <name evidence="3" type="ORF">FRACYDRAFT_257408</name>
</gene>
<organism evidence="3 4">
    <name type="scientific">Fragilariopsis cylindrus CCMP1102</name>
    <dbReference type="NCBI Taxonomy" id="635003"/>
    <lineage>
        <taxon>Eukaryota</taxon>
        <taxon>Sar</taxon>
        <taxon>Stramenopiles</taxon>
        <taxon>Ochrophyta</taxon>
        <taxon>Bacillariophyta</taxon>
        <taxon>Bacillariophyceae</taxon>
        <taxon>Bacillariophycidae</taxon>
        <taxon>Bacillariales</taxon>
        <taxon>Bacillariaceae</taxon>
        <taxon>Fragilariopsis</taxon>
    </lineage>
</organism>
<evidence type="ECO:0000313" key="4">
    <source>
        <dbReference type="Proteomes" id="UP000095751"/>
    </source>
</evidence>
<dbReference type="AlphaFoldDB" id="A0A1E7EJ83"/>
<dbReference type="Proteomes" id="UP000095751">
    <property type="component" value="Unassembled WGS sequence"/>
</dbReference>
<accession>A0A1E7EJ83</accession>
<feature type="region of interest" description="Disordered" evidence="1">
    <location>
        <begin position="58"/>
        <end position="81"/>
    </location>
</feature>
<proteinExistence type="predicted"/>
<protein>
    <recommendedName>
        <fullName evidence="5">ShKT domain-containing protein</fullName>
    </recommendedName>
</protein>
<dbReference type="KEGG" id="fcy:FRACYDRAFT_257408"/>
<keyword evidence="4" id="KW-1185">Reference proteome</keyword>
<evidence type="ECO:0000256" key="1">
    <source>
        <dbReference type="SAM" id="MobiDB-lite"/>
    </source>
</evidence>
<dbReference type="EMBL" id="KV784444">
    <property type="protein sequence ID" value="OEU05912.1"/>
    <property type="molecule type" value="Genomic_DNA"/>
</dbReference>
<feature type="chain" id="PRO_5009191995" description="ShKT domain-containing protein" evidence="2">
    <location>
        <begin position="24"/>
        <end position="1036"/>
    </location>
</feature>
<keyword evidence="2" id="KW-0732">Signal</keyword>
<evidence type="ECO:0000313" key="3">
    <source>
        <dbReference type="EMBL" id="OEU05912.1"/>
    </source>
</evidence>
<feature type="compositionally biased region" description="Basic and acidic residues" evidence="1">
    <location>
        <begin position="58"/>
        <end position="77"/>
    </location>
</feature>
<dbReference type="InParanoid" id="A0A1E7EJ83"/>
<evidence type="ECO:0008006" key="5">
    <source>
        <dbReference type="Google" id="ProtNLM"/>
    </source>
</evidence>
<reference evidence="3 4" key="1">
    <citation type="submission" date="2016-09" db="EMBL/GenBank/DDBJ databases">
        <title>Extensive genetic diversity and differential bi-allelic expression allows diatom success in the polar Southern Ocean.</title>
        <authorList>
            <consortium name="DOE Joint Genome Institute"/>
            <person name="Mock T."/>
            <person name="Otillar R.P."/>
            <person name="Strauss J."/>
            <person name="Dupont C."/>
            <person name="Frickenhaus S."/>
            <person name="Maumus F."/>
            <person name="Mcmullan M."/>
            <person name="Sanges R."/>
            <person name="Schmutz J."/>
            <person name="Toseland A."/>
            <person name="Valas R."/>
            <person name="Veluchamy A."/>
            <person name="Ward B.J."/>
            <person name="Allen A."/>
            <person name="Barry K."/>
            <person name="Falciatore A."/>
            <person name="Ferrante M."/>
            <person name="Fortunato A.E."/>
            <person name="Gloeckner G."/>
            <person name="Gruber A."/>
            <person name="Hipkin R."/>
            <person name="Janech M."/>
            <person name="Kroth P."/>
            <person name="Leese F."/>
            <person name="Lindquist E."/>
            <person name="Lyon B.R."/>
            <person name="Martin J."/>
            <person name="Mayer C."/>
            <person name="Parker M."/>
            <person name="Quesneville H."/>
            <person name="Raymond J."/>
            <person name="Uhlig C."/>
            <person name="Valentin K.U."/>
            <person name="Worden A.Z."/>
            <person name="Armbrust E.V."/>
            <person name="Bowler C."/>
            <person name="Green B."/>
            <person name="Moulton V."/>
            <person name="Van Oosterhout C."/>
            <person name="Grigoriev I."/>
        </authorList>
    </citation>
    <scope>NUCLEOTIDE SEQUENCE [LARGE SCALE GENOMIC DNA]</scope>
    <source>
        <strain evidence="3 4">CCMP1102</strain>
    </source>
</reference>
<feature type="signal peptide" evidence="2">
    <location>
        <begin position="1"/>
        <end position="23"/>
    </location>
</feature>
<sequence>MKLSGLLRMASLLLIAMSPFVSSQHIVSSIGDTVDTLEDNNDQNRVLKPLTKEIKSQKKKEPLTKEIKSQKKEEKSIKALKSSKGQDPACDEIEALEKENKIQCASDCSDNYLTCEKGLVVEKTLGLGERCFKNESVRTSEGKCVLRDMEDMVLSFKVMDACPNYPELDQCSTTVEEGGASYTGVRNVDGIYYWIDDVIVAYFATDDIEGSGEKGFKIYYTFRFGHDKEAEAGRTVTYIASMNFGTTEVIKWRQAYNIDDVERLQYNCVNAPPSPVTIFVEKIVNTNPAVFGINEEGEIQLLNIEGNNFYTSEVQVKAEEIGEDYLEMMRNKTEDGVFDPKTIISVLAENLGNSSEDLCAFDNDLCEEELQSDAVSRPAFMYNDVFIFSTTDFSESGYDFSPDIENGFDEAKIPQIQGVIADVVDGRLCQRIWEQDYERGMCDVATPIFPRGQLGKIFPRTTDSLLFPEDLNLEELDAARRRMEFNETKTEWTKKSEEEFLGFKQLPDKKELIGTLIDKFSDNFDNELKQKFLDLALGEGDGLPDSKLLLETFEEISLLLLVISISTDKFEDGLIKIFDLINTVESIRPILNDILILGEIVSYVLLAASTIPPIKPIVIPIRNAFDEVKSLLKTADKELEEIEARTTKARPKIENYLITTESTRGVIAKTDFANQALSSVVQIGRNCPSVDSGAKIVNDAIASGKDLVIDLLADFPDFGVSIASLISSIAKPINIFNTLFDNFRNIAKQIESLNFVLIPIRNLLNRPVSVSIPGPFCTMRRNLNIRYPCGVRRCRKCRKIFGKKRCTSYPCGTIICTKRTVIYIPRWCSIRATFTVGEILDGIQGVLDVLLKPLILAANALVAQLQIDFGSVQIPGIGISIDDISLPSINLNLPSVDLNLPSPYKEISDLSIDFANAIDIGDFDASFLVPRIGTIPGFEQFQPICASTDFTDNPTDSQEETALSTSAFVKETTPPKKKCQNKSGKFNIKNKTKKWNCDKWAEKGFCGNKLKKGSSKTVSDVCKKSCDTCSTASVDE</sequence>
<name>A0A1E7EJ83_9STRA</name>
<evidence type="ECO:0000256" key="2">
    <source>
        <dbReference type="SAM" id="SignalP"/>
    </source>
</evidence>